<organism evidence="2 3">
    <name type="scientific">Fusobacterium ulcerans</name>
    <dbReference type="NCBI Taxonomy" id="861"/>
    <lineage>
        <taxon>Bacteria</taxon>
        <taxon>Fusobacteriati</taxon>
        <taxon>Fusobacteriota</taxon>
        <taxon>Fusobacteriia</taxon>
        <taxon>Fusobacteriales</taxon>
        <taxon>Fusobacteriaceae</taxon>
        <taxon>Fusobacterium</taxon>
    </lineage>
</organism>
<dbReference type="Gene3D" id="3.40.630.30">
    <property type="match status" value="1"/>
</dbReference>
<dbReference type="CDD" id="cd04301">
    <property type="entry name" value="NAT_SF"/>
    <property type="match status" value="1"/>
</dbReference>
<dbReference type="PROSITE" id="PS51186">
    <property type="entry name" value="GNAT"/>
    <property type="match status" value="1"/>
</dbReference>
<dbReference type="GO" id="GO:0016747">
    <property type="term" value="F:acyltransferase activity, transferring groups other than amino-acyl groups"/>
    <property type="evidence" value="ECO:0007669"/>
    <property type="project" value="InterPro"/>
</dbReference>
<reference evidence="2 3" key="1">
    <citation type="submission" date="2018-06" db="EMBL/GenBank/DDBJ databases">
        <authorList>
            <consortium name="Pathogen Informatics"/>
            <person name="Doyle S."/>
        </authorList>
    </citation>
    <scope>NUCLEOTIDE SEQUENCE [LARGE SCALE GENOMIC DNA]</scope>
    <source>
        <strain evidence="2 3">NCTC12112</strain>
    </source>
</reference>
<evidence type="ECO:0000313" key="3">
    <source>
        <dbReference type="Proteomes" id="UP000249008"/>
    </source>
</evidence>
<dbReference type="EMBL" id="LS483487">
    <property type="protein sequence ID" value="SQJ00301.1"/>
    <property type="molecule type" value="Genomic_DNA"/>
</dbReference>
<feature type="domain" description="N-acetyltransferase" evidence="1">
    <location>
        <begin position="3"/>
        <end position="179"/>
    </location>
</feature>
<gene>
    <name evidence="2" type="ORF">NCTC12112_00626</name>
</gene>
<name>A0AAX1TRD9_9FUSO</name>
<dbReference type="InterPro" id="IPR016181">
    <property type="entry name" value="Acyl_CoA_acyltransferase"/>
</dbReference>
<accession>A0AAX1TRD9</accession>
<evidence type="ECO:0000259" key="1">
    <source>
        <dbReference type="PROSITE" id="PS51186"/>
    </source>
</evidence>
<evidence type="ECO:0000313" key="2">
    <source>
        <dbReference type="EMBL" id="SQJ00301.1"/>
    </source>
</evidence>
<protein>
    <submittedName>
        <fullName evidence="2">Ribosomal-protein-alanine acetyltransferase</fullName>
    </submittedName>
</protein>
<proteinExistence type="predicted"/>
<dbReference type="AlphaFoldDB" id="A0AAX1TRD9"/>
<dbReference type="Proteomes" id="UP000249008">
    <property type="component" value="Chromosome 1"/>
</dbReference>
<sequence length="179" mass="21238">MNIKIEVLEEKNFIQCRELCNDLMKFQKSKAYMGKEKFDSMNFETRMEPSYKNSLANYILLIKDEDTPVGYLFCTVNLSENLKKSPFQLVPEWKDIPEKIGHINNLYFEEKYRGTGLGKKTIDLSMEWFRNFSDVNLILVHVSNGNDEAYNFYIKKGFKFSHDILDGFIKCLYKYKEEK</sequence>
<dbReference type="RefSeq" id="WP_005976065.1">
    <property type="nucleotide sequence ID" value="NZ_CABKNW010000001.1"/>
</dbReference>
<dbReference type="GeneID" id="78455215"/>
<dbReference type="Pfam" id="PF00583">
    <property type="entry name" value="Acetyltransf_1"/>
    <property type="match status" value="1"/>
</dbReference>
<dbReference type="SUPFAM" id="SSF55729">
    <property type="entry name" value="Acyl-CoA N-acyltransferases (Nat)"/>
    <property type="match status" value="1"/>
</dbReference>
<dbReference type="InterPro" id="IPR000182">
    <property type="entry name" value="GNAT_dom"/>
</dbReference>
<dbReference type="KEGG" id="ful:C4N20_10355"/>